<dbReference type="CDD" id="cd00093">
    <property type="entry name" value="HTH_XRE"/>
    <property type="match status" value="1"/>
</dbReference>
<comment type="caution">
    <text evidence="2">The sequence shown here is derived from an EMBL/GenBank/DDBJ whole genome shotgun (WGS) entry which is preliminary data.</text>
</comment>
<evidence type="ECO:0000313" key="2">
    <source>
        <dbReference type="EMBL" id="HIU13249.1"/>
    </source>
</evidence>
<dbReference type="SUPFAM" id="SSF48452">
    <property type="entry name" value="TPR-like"/>
    <property type="match status" value="1"/>
</dbReference>
<dbReference type="InterPro" id="IPR010982">
    <property type="entry name" value="Lambda_DNA-bd_dom_sf"/>
</dbReference>
<dbReference type="InterPro" id="IPR001387">
    <property type="entry name" value="Cro/C1-type_HTH"/>
</dbReference>
<dbReference type="GO" id="GO:0003677">
    <property type="term" value="F:DNA binding"/>
    <property type="evidence" value="ECO:0007669"/>
    <property type="project" value="InterPro"/>
</dbReference>
<feature type="domain" description="HTH cro/C1-type" evidence="1">
    <location>
        <begin position="14"/>
        <end position="68"/>
    </location>
</feature>
<dbReference type="Gene3D" id="1.10.260.40">
    <property type="entry name" value="lambda repressor-like DNA-binding domains"/>
    <property type="match status" value="1"/>
</dbReference>
<evidence type="ECO:0000313" key="3">
    <source>
        <dbReference type="Proteomes" id="UP000824175"/>
    </source>
</evidence>
<dbReference type="SMART" id="SM00530">
    <property type="entry name" value="HTH_XRE"/>
    <property type="match status" value="1"/>
</dbReference>
<organism evidence="2 3">
    <name type="scientific">Candidatus Fimiplasma intestinipullorum</name>
    <dbReference type="NCBI Taxonomy" id="2840825"/>
    <lineage>
        <taxon>Bacteria</taxon>
        <taxon>Bacillati</taxon>
        <taxon>Bacillota</taxon>
        <taxon>Clostridia</taxon>
        <taxon>Eubacteriales</taxon>
        <taxon>Candidatus Fimiplasma</taxon>
    </lineage>
</organism>
<accession>A0A9D1HPR7</accession>
<dbReference type="EMBL" id="DVMJ01000033">
    <property type="protein sequence ID" value="HIU13249.1"/>
    <property type="molecule type" value="Genomic_DNA"/>
</dbReference>
<dbReference type="SUPFAM" id="SSF47413">
    <property type="entry name" value="lambda repressor-like DNA-binding domains"/>
    <property type="match status" value="1"/>
</dbReference>
<proteinExistence type="predicted"/>
<sequence length="391" mass="46712">MSSVHWRPCPAFLFKIERKRLDQTLKYIALETKMSESYYSKVENGSIKPSVDSIHALLNVYQISVDQAYKLNVNLEEISQQLSAIQTGQFSHRQCLKWLDAHQNSFYLLYFYVLESCADLLSHYNYFSFIDHFRKIEPFVSFLPEYLYSLLYACGLLAFALAKDRVLYDQCQQVYQQLETVNEPEIIALAQLYYDLSFEDYVAYLEHFPNSLKQESSYWEHEILITKAAYANHMKNPQKAIQILNKILLFEQSNRYTDRINFIKECLGWTHIFIREYLQAIDYFDPLCSLNQVFGQAYAYYRIEEPQKAIALLDTVNSPNQLYRLFFQWLRYTIKYPYGKTALSTLYRIEKNFVQTLNWETRHFLYEQLYDHLSHLHNEKEALLYLQKLIQ</sequence>
<reference evidence="2" key="2">
    <citation type="journal article" date="2021" name="PeerJ">
        <title>Extensive microbial diversity within the chicken gut microbiome revealed by metagenomics and culture.</title>
        <authorList>
            <person name="Gilroy R."/>
            <person name="Ravi A."/>
            <person name="Getino M."/>
            <person name="Pursley I."/>
            <person name="Horton D.L."/>
            <person name="Alikhan N.F."/>
            <person name="Baker D."/>
            <person name="Gharbi K."/>
            <person name="Hall N."/>
            <person name="Watson M."/>
            <person name="Adriaenssens E.M."/>
            <person name="Foster-Nyarko E."/>
            <person name="Jarju S."/>
            <person name="Secka A."/>
            <person name="Antonio M."/>
            <person name="Oren A."/>
            <person name="Chaudhuri R.R."/>
            <person name="La Ragione R."/>
            <person name="Hildebrand F."/>
            <person name="Pallen M.J."/>
        </authorList>
    </citation>
    <scope>NUCLEOTIDE SEQUENCE</scope>
    <source>
        <strain evidence="2">CHK195-11698</strain>
    </source>
</reference>
<evidence type="ECO:0000259" key="1">
    <source>
        <dbReference type="PROSITE" id="PS50943"/>
    </source>
</evidence>
<reference evidence="2" key="1">
    <citation type="submission" date="2020-10" db="EMBL/GenBank/DDBJ databases">
        <authorList>
            <person name="Gilroy R."/>
        </authorList>
    </citation>
    <scope>NUCLEOTIDE SEQUENCE</scope>
    <source>
        <strain evidence="2">CHK195-11698</strain>
    </source>
</reference>
<name>A0A9D1HPR7_9FIRM</name>
<dbReference type="Proteomes" id="UP000824175">
    <property type="component" value="Unassembled WGS sequence"/>
</dbReference>
<gene>
    <name evidence="2" type="ORF">IAD15_04185</name>
</gene>
<dbReference type="PROSITE" id="PS50943">
    <property type="entry name" value="HTH_CROC1"/>
    <property type="match status" value="1"/>
</dbReference>
<protein>
    <submittedName>
        <fullName evidence="2">Helix-turn-helix transcriptional regulator</fullName>
    </submittedName>
</protein>
<dbReference type="AlphaFoldDB" id="A0A9D1HPR7"/>
<dbReference type="InterPro" id="IPR011990">
    <property type="entry name" value="TPR-like_helical_dom_sf"/>
</dbReference>
<dbReference type="Pfam" id="PF01381">
    <property type="entry name" value="HTH_3"/>
    <property type="match status" value="1"/>
</dbReference>